<keyword evidence="1" id="KW-0472">Membrane</keyword>
<dbReference type="Proteomes" id="UP000308271">
    <property type="component" value="Unassembled WGS sequence"/>
</dbReference>
<comment type="caution">
    <text evidence="2">The sequence shown here is derived from an EMBL/GenBank/DDBJ whole genome shotgun (WGS) entry which is preliminary data.</text>
</comment>
<protein>
    <submittedName>
        <fullName evidence="2">Uncharacterized protein</fullName>
    </submittedName>
</protein>
<dbReference type="EMBL" id="VDCH01000011">
    <property type="protein sequence ID" value="TNJ38954.1"/>
    <property type="molecule type" value="Genomic_DNA"/>
</dbReference>
<feature type="transmembrane region" description="Helical" evidence="1">
    <location>
        <begin position="80"/>
        <end position="100"/>
    </location>
</feature>
<accession>A0A5C4S664</accession>
<dbReference type="AlphaFoldDB" id="A0A5C4S664"/>
<feature type="transmembrane region" description="Helical" evidence="1">
    <location>
        <begin position="141"/>
        <end position="159"/>
    </location>
</feature>
<evidence type="ECO:0000313" key="2">
    <source>
        <dbReference type="EMBL" id="TNJ38954.1"/>
    </source>
</evidence>
<reference evidence="2 3" key="1">
    <citation type="submission" date="2019-05" db="EMBL/GenBank/DDBJ databases">
        <title>Draft Whole-Genome sequence of the green sulfur bacterium Chlorobaculum thiosulfatiphilum DSM 249.</title>
        <authorList>
            <person name="Meyer T.E."/>
            <person name="Kyndt J.A."/>
        </authorList>
    </citation>
    <scope>NUCLEOTIDE SEQUENCE [LARGE SCALE GENOMIC DNA]</scope>
    <source>
        <strain evidence="2 3">DSM 249</strain>
    </source>
</reference>
<feature type="transmembrane region" description="Helical" evidence="1">
    <location>
        <begin position="55"/>
        <end position="73"/>
    </location>
</feature>
<name>A0A5C4S664_CHLTI</name>
<keyword evidence="1" id="KW-1133">Transmembrane helix</keyword>
<feature type="transmembrane region" description="Helical" evidence="1">
    <location>
        <begin position="200"/>
        <end position="216"/>
    </location>
</feature>
<dbReference type="RefSeq" id="WP_139456904.1">
    <property type="nucleotide sequence ID" value="NZ_VDCH01000011.1"/>
</dbReference>
<organism evidence="2 3">
    <name type="scientific">Chlorobaculum thiosulfatiphilum</name>
    <name type="common">Chlorobium limicola f.sp. thiosulfatophilum</name>
    <dbReference type="NCBI Taxonomy" id="115852"/>
    <lineage>
        <taxon>Bacteria</taxon>
        <taxon>Pseudomonadati</taxon>
        <taxon>Chlorobiota</taxon>
        <taxon>Chlorobiia</taxon>
        <taxon>Chlorobiales</taxon>
        <taxon>Chlorobiaceae</taxon>
        <taxon>Chlorobaculum</taxon>
    </lineage>
</organism>
<gene>
    <name evidence="2" type="ORF">FGF66_06730</name>
</gene>
<feature type="transmembrane region" description="Helical" evidence="1">
    <location>
        <begin position="166"/>
        <end position="188"/>
    </location>
</feature>
<keyword evidence="1" id="KW-0812">Transmembrane</keyword>
<evidence type="ECO:0000313" key="3">
    <source>
        <dbReference type="Proteomes" id="UP000308271"/>
    </source>
</evidence>
<keyword evidence="3" id="KW-1185">Reference proteome</keyword>
<evidence type="ECO:0000256" key="1">
    <source>
        <dbReference type="SAM" id="Phobius"/>
    </source>
</evidence>
<proteinExistence type="predicted"/>
<sequence>MSIILGFLAMIFAVSDLLGENRTRKLEDQLRTAAKNQFEQITCLFKSVLFRLKPLLLSLVCLSLLSPGVIFVFSDNPNGFIALAAFVVPTLGVLVLRDYFIPIWQSILDESSIDDQIEGKIIRFVENRISEVDEKSENDDGLGIIAFLFTSILAISIIFSIACRFLILFVMTTAWTFWGWPVVSLASFAEKLGNPSYFKVGKFIIYVFTFIVTIWVK</sequence>